<evidence type="ECO:0000256" key="6">
    <source>
        <dbReference type="ARBA" id="ARBA00022801"/>
    </source>
</evidence>
<comment type="subcellular location">
    <subcellularLocation>
        <location evidence="1">Cell membrane</location>
    </subcellularLocation>
</comment>
<keyword evidence="8 10" id="KW-1133">Transmembrane helix</keyword>
<dbReference type="InParanoid" id="A0A395JPN2"/>
<evidence type="ECO:0000313" key="13">
    <source>
        <dbReference type="EMBL" id="RBP53303.1"/>
    </source>
</evidence>
<feature type="domain" description="Peptidase S49" evidence="11">
    <location>
        <begin position="153"/>
        <end position="295"/>
    </location>
</feature>
<dbReference type="FunCoup" id="A0A395JPN2">
    <property type="interactions" value="113"/>
</dbReference>
<dbReference type="OrthoDB" id="5614232at2"/>
<feature type="domain" description="Peptidase S49 N-terminal proteobacteria" evidence="12">
    <location>
        <begin position="3"/>
        <end position="149"/>
    </location>
</feature>
<keyword evidence="5 10" id="KW-0812">Transmembrane</keyword>
<dbReference type="SUPFAM" id="SSF52096">
    <property type="entry name" value="ClpP/crotonase"/>
    <property type="match status" value="1"/>
</dbReference>
<evidence type="ECO:0000256" key="7">
    <source>
        <dbReference type="ARBA" id="ARBA00022825"/>
    </source>
</evidence>
<keyword evidence="9 10" id="KW-0472">Membrane</keyword>
<dbReference type="Proteomes" id="UP000253083">
    <property type="component" value="Unassembled WGS sequence"/>
</dbReference>
<keyword evidence="3" id="KW-1003">Cell membrane</keyword>
<sequence length="341" mass="38272">MSEFLFSYGLFIAKVVTSLVALLFAVAIIAGARKKDEGPSLKITNLNDRYSELKTTVLHALMDKKQFKQYSKAQAKAEKKDKRSSDSAEEKARLFVLEFEGDIRASEVETLREEITAVLSIAEPRDEVLLRLDNSGGMVHEHGLAASQLQRIKDAELNFTVSVDKVAASGGYMMACIADRIVSAPFAILGSIGVLAQLPNFNRLLDKAGIDFEQHTAGEYKRTVTMFGKNGEKEREKLQTELQETHVLFRDFVKEHRPVLDIDKVSTGEHWYGKQALELNLVDELITSDDYLVNALKQFNIFEVKMELRKGIPEKLMGGLFSSINQARARIADVQNISKYH</sequence>
<dbReference type="PANTHER" id="PTHR42987">
    <property type="entry name" value="PEPTIDASE S49"/>
    <property type="match status" value="1"/>
</dbReference>
<dbReference type="CDD" id="cd07023">
    <property type="entry name" value="S49_Sppa_N_C"/>
    <property type="match status" value="1"/>
</dbReference>
<dbReference type="Gene3D" id="6.20.330.10">
    <property type="match status" value="1"/>
</dbReference>
<dbReference type="AlphaFoldDB" id="A0A395JPN2"/>
<comment type="caution">
    <text evidence="13">The sequence shown here is derived from an EMBL/GenBank/DDBJ whole genome shotgun (WGS) entry which is preliminary data.</text>
</comment>
<dbReference type="Pfam" id="PF01343">
    <property type="entry name" value="Peptidase_S49"/>
    <property type="match status" value="1"/>
</dbReference>
<dbReference type="GO" id="GO:0004252">
    <property type="term" value="F:serine-type endopeptidase activity"/>
    <property type="evidence" value="ECO:0007669"/>
    <property type="project" value="InterPro"/>
</dbReference>
<evidence type="ECO:0000256" key="8">
    <source>
        <dbReference type="ARBA" id="ARBA00022989"/>
    </source>
</evidence>
<dbReference type="InterPro" id="IPR002142">
    <property type="entry name" value="Peptidase_S49"/>
</dbReference>
<evidence type="ECO:0000256" key="3">
    <source>
        <dbReference type="ARBA" id="ARBA00022475"/>
    </source>
</evidence>
<evidence type="ECO:0000259" key="11">
    <source>
        <dbReference type="Pfam" id="PF01343"/>
    </source>
</evidence>
<comment type="similarity">
    <text evidence="2">Belongs to the peptidase S49 family.</text>
</comment>
<keyword evidence="6" id="KW-0378">Hydrolase</keyword>
<dbReference type="InterPro" id="IPR013703">
    <property type="entry name" value="Peptidase_S49_N_proteobac"/>
</dbReference>
<dbReference type="InterPro" id="IPR029045">
    <property type="entry name" value="ClpP/crotonase-like_dom_sf"/>
</dbReference>
<protein>
    <submittedName>
        <fullName evidence="13">Inner membrane peptidase</fullName>
    </submittedName>
</protein>
<keyword evidence="14" id="KW-1185">Reference proteome</keyword>
<dbReference type="Gene3D" id="3.90.226.10">
    <property type="entry name" value="2-enoyl-CoA Hydratase, Chain A, domain 1"/>
    <property type="match status" value="1"/>
</dbReference>
<dbReference type="PANTHER" id="PTHR42987:SF4">
    <property type="entry name" value="PROTEASE SOHB-RELATED"/>
    <property type="match status" value="1"/>
</dbReference>
<dbReference type="RefSeq" id="WP_113952888.1">
    <property type="nucleotide sequence ID" value="NZ_QNRT01000001.1"/>
</dbReference>
<evidence type="ECO:0000313" key="14">
    <source>
        <dbReference type="Proteomes" id="UP000253083"/>
    </source>
</evidence>
<dbReference type="GO" id="GO:0006508">
    <property type="term" value="P:proteolysis"/>
    <property type="evidence" value="ECO:0007669"/>
    <property type="project" value="UniProtKB-KW"/>
</dbReference>
<dbReference type="EMBL" id="QNRT01000001">
    <property type="protein sequence ID" value="RBP53303.1"/>
    <property type="molecule type" value="Genomic_DNA"/>
</dbReference>
<gene>
    <name evidence="13" type="ORF">DFR28_101689</name>
</gene>
<evidence type="ECO:0000256" key="9">
    <source>
        <dbReference type="ARBA" id="ARBA00023136"/>
    </source>
</evidence>
<keyword evidence="7" id="KW-0720">Serine protease</keyword>
<evidence type="ECO:0000256" key="1">
    <source>
        <dbReference type="ARBA" id="ARBA00004236"/>
    </source>
</evidence>
<dbReference type="NCBIfam" id="NF008745">
    <property type="entry name" value="PRK11778.1"/>
    <property type="match status" value="1"/>
</dbReference>
<evidence type="ECO:0000256" key="2">
    <source>
        <dbReference type="ARBA" id="ARBA00008683"/>
    </source>
</evidence>
<organism evidence="13 14">
    <name type="scientific">Arenicella xantha</name>
    <dbReference type="NCBI Taxonomy" id="644221"/>
    <lineage>
        <taxon>Bacteria</taxon>
        <taxon>Pseudomonadati</taxon>
        <taxon>Pseudomonadota</taxon>
        <taxon>Gammaproteobacteria</taxon>
        <taxon>Arenicellales</taxon>
        <taxon>Arenicellaceae</taxon>
        <taxon>Arenicella</taxon>
    </lineage>
</organism>
<reference evidence="13 14" key="1">
    <citation type="submission" date="2018-06" db="EMBL/GenBank/DDBJ databases">
        <title>Genomic Encyclopedia of Type Strains, Phase IV (KMG-IV): sequencing the most valuable type-strain genomes for metagenomic binning, comparative biology and taxonomic classification.</title>
        <authorList>
            <person name="Goeker M."/>
        </authorList>
    </citation>
    <scope>NUCLEOTIDE SEQUENCE [LARGE SCALE GENOMIC DNA]</scope>
    <source>
        <strain evidence="13 14">DSM 24032</strain>
    </source>
</reference>
<proteinExistence type="inferred from homology"/>
<name>A0A395JPN2_9GAMM</name>
<dbReference type="Pfam" id="PF08496">
    <property type="entry name" value="Peptidase_S49_N"/>
    <property type="match status" value="1"/>
</dbReference>
<feature type="transmembrane region" description="Helical" evidence="10">
    <location>
        <begin position="6"/>
        <end position="32"/>
    </location>
</feature>
<evidence type="ECO:0000256" key="5">
    <source>
        <dbReference type="ARBA" id="ARBA00022692"/>
    </source>
</evidence>
<dbReference type="GO" id="GO:0005886">
    <property type="term" value="C:plasma membrane"/>
    <property type="evidence" value="ECO:0007669"/>
    <property type="project" value="UniProtKB-SubCell"/>
</dbReference>
<evidence type="ECO:0000259" key="12">
    <source>
        <dbReference type="Pfam" id="PF08496"/>
    </source>
</evidence>
<accession>A0A395JPN2</accession>
<dbReference type="InterPro" id="IPR047272">
    <property type="entry name" value="S49_SppA_C"/>
</dbReference>
<evidence type="ECO:0000256" key="10">
    <source>
        <dbReference type="SAM" id="Phobius"/>
    </source>
</evidence>
<keyword evidence="4" id="KW-0645">Protease</keyword>
<evidence type="ECO:0000256" key="4">
    <source>
        <dbReference type="ARBA" id="ARBA00022670"/>
    </source>
</evidence>